<organism evidence="6 7">
    <name type="scientific">Paramuricea clavata</name>
    <name type="common">Red gorgonian</name>
    <name type="synonym">Violescent sea-whip</name>
    <dbReference type="NCBI Taxonomy" id="317549"/>
    <lineage>
        <taxon>Eukaryota</taxon>
        <taxon>Metazoa</taxon>
        <taxon>Cnidaria</taxon>
        <taxon>Anthozoa</taxon>
        <taxon>Octocorallia</taxon>
        <taxon>Malacalcyonacea</taxon>
        <taxon>Plexauridae</taxon>
        <taxon>Paramuricea</taxon>
    </lineage>
</organism>
<evidence type="ECO:0000256" key="4">
    <source>
        <dbReference type="ARBA" id="ARBA00023136"/>
    </source>
</evidence>
<accession>A0A7D9E117</accession>
<proteinExistence type="predicted"/>
<dbReference type="OrthoDB" id="6008144at2759"/>
<keyword evidence="7" id="KW-1185">Reference proteome</keyword>
<evidence type="ECO:0000256" key="2">
    <source>
        <dbReference type="ARBA" id="ARBA00022692"/>
    </source>
</evidence>
<evidence type="ECO:0000313" key="7">
    <source>
        <dbReference type="Proteomes" id="UP001152795"/>
    </source>
</evidence>
<dbReference type="Proteomes" id="UP001152795">
    <property type="component" value="Unassembled WGS sequence"/>
</dbReference>
<dbReference type="Pfam" id="PF01284">
    <property type="entry name" value="MARVEL"/>
    <property type="match status" value="1"/>
</dbReference>
<dbReference type="GO" id="GO:0016020">
    <property type="term" value="C:membrane"/>
    <property type="evidence" value="ECO:0007669"/>
    <property type="project" value="UniProtKB-SubCell"/>
</dbReference>
<dbReference type="InterPro" id="IPR008253">
    <property type="entry name" value="Marvel"/>
</dbReference>
<comment type="subcellular location">
    <subcellularLocation>
        <location evidence="1">Membrane</location>
        <topology evidence="1">Multi-pass membrane protein</topology>
    </subcellularLocation>
</comment>
<evidence type="ECO:0000256" key="3">
    <source>
        <dbReference type="ARBA" id="ARBA00022989"/>
    </source>
</evidence>
<keyword evidence="2" id="KW-0812">Transmembrane</keyword>
<evidence type="ECO:0000313" key="6">
    <source>
        <dbReference type="EMBL" id="CAB3997954.1"/>
    </source>
</evidence>
<name>A0A7D9E117_PARCT</name>
<gene>
    <name evidence="6" type="ORF">PACLA_8A085105</name>
</gene>
<reference evidence="6" key="1">
    <citation type="submission" date="2020-04" db="EMBL/GenBank/DDBJ databases">
        <authorList>
            <person name="Alioto T."/>
            <person name="Alioto T."/>
            <person name="Gomez Garrido J."/>
        </authorList>
    </citation>
    <scope>NUCLEOTIDE SEQUENCE</scope>
    <source>
        <strain evidence="6">A484AB</strain>
    </source>
</reference>
<keyword evidence="4" id="KW-0472">Membrane</keyword>
<protein>
    <submittedName>
        <fullName evidence="6">---NA</fullName>
    </submittedName>
</protein>
<evidence type="ECO:0000259" key="5">
    <source>
        <dbReference type="Pfam" id="PF01284"/>
    </source>
</evidence>
<sequence>MKELYDDKKPKNDNEINPYDKGTFGRYEFFLYTTSLGVIMAILSLVALITGLLEKKGGTLAMVIVHVLWTLQLLVSTALLAKVLATYEKERDIGSGNKQSYCDFFDKADKDYQCSELIGGVACGFIGTILFLVDTIIYAISWKRSPAQ</sequence>
<evidence type="ECO:0000256" key="1">
    <source>
        <dbReference type="ARBA" id="ARBA00004141"/>
    </source>
</evidence>
<comment type="caution">
    <text evidence="6">The sequence shown here is derived from an EMBL/GenBank/DDBJ whole genome shotgun (WGS) entry which is preliminary data.</text>
</comment>
<feature type="domain" description="MARVEL" evidence="5">
    <location>
        <begin position="20"/>
        <end position="136"/>
    </location>
</feature>
<dbReference type="EMBL" id="CACRXK020003235">
    <property type="protein sequence ID" value="CAB3997954.1"/>
    <property type="molecule type" value="Genomic_DNA"/>
</dbReference>
<keyword evidence="3" id="KW-1133">Transmembrane helix</keyword>
<dbReference type="AlphaFoldDB" id="A0A7D9E117"/>